<evidence type="ECO:0000313" key="3">
    <source>
        <dbReference type="Proteomes" id="UP001648503"/>
    </source>
</evidence>
<sequence length="336" mass="38423">MTRNQRNRTNQKKKSFLSSRRRRNVHTKDLSKDDPHSDPNTSDDTKEGTTDFPVYDPSQNDGAKERGGNGYTSLDSDQERSSSADASQDSSSRVLSHIRNGLSPEKLGARLIINEYRLLIATERMQFGLGGRKGDKIGSHVYKMLKYALKVSHNYKILYKDSAKSPFSLELPSAISDKSKETYRRLQDDVLGCIENHISVINIALKSIGGESKSVSLWLKEVMEKTDDFYKFILEMRPRYSSLLAELGVSDTVYLERLDMHIDNVKTYKFELSKNFSDIEEMFEDYRANLKQRSTSKFFSFILRSRGRLGIKTRSSKDRALLGDAELEYQTSSDDE</sequence>
<feature type="compositionally biased region" description="Low complexity" evidence="1">
    <location>
        <begin position="83"/>
        <end position="93"/>
    </location>
</feature>
<dbReference type="EMBL" id="JAFCIX010000312">
    <property type="protein sequence ID" value="KAH6595270.1"/>
    <property type="molecule type" value="Genomic_DNA"/>
</dbReference>
<evidence type="ECO:0000313" key="2">
    <source>
        <dbReference type="EMBL" id="KAH6595270.1"/>
    </source>
</evidence>
<reference evidence="2 3" key="1">
    <citation type="submission" date="2021-02" db="EMBL/GenBank/DDBJ databases">
        <title>Variation within the Batrachochytrium salamandrivorans European outbreak.</title>
        <authorList>
            <person name="Kelly M."/>
            <person name="Pasmans F."/>
            <person name="Shea T.P."/>
            <person name="Munoz J.F."/>
            <person name="Carranza S."/>
            <person name="Cuomo C.A."/>
            <person name="Martel A."/>
        </authorList>
    </citation>
    <scope>NUCLEOTIDE SEQUENCE [LARGE SCALE GENOMIC DNA]</scope>
    <source>
        <strain evidence="2 3">AMFP18/2</strain>
    </source>
</reference>
<organism evidence="2 3">
    <name type="scientific">Batrachochytrium salamandrivorans</name>
    <dbReference type="NCBI Taxonomy" id="1357716"/>
    <lineage>
        <taxon>Eukaryota</taxon>
        <taxon>Fungi</taxon>
        <taxon>Fungi incertae sedis</taxon>
        <taxon>Chytridiomycota</taxon>
        <taxon>Chytridiomycota incertae sedis</taxon>
        <taxon>Chytridiomycetes</taxon>
        <taxon>Rhizophydiales</taxon>
        <taxon>Rhizophydiales incertae sedis</taxon>
        <taxon>Batrachochytrium</taxon>
    </lineage>
</organism>
<gene>
    <name evidence="2" type="ORF">BASA50_006064</name>
</gene>
<comment type="caution">
    <text evidence="2">The sequence shown here is derived from an EMBL/GenBank/DDBJ whole genome shotgun (WGS) entry which is preliminary data.</text>
</comment>
<name>A0ABQ8FBQ6_9FUNG</name>
<evidence type="ECO:0008006" key="4">
    <source>
        <dbReference type="Google" id="ProtNLM"/>
    </source>
</evidence>
<feature type="compositionally biased region" description="Basic and acidic residues" evidence="1">
    <location>
        <begin position="26"/>
        <end position="49"/>
    </location>
</feature>
<proteinExistence type="predicted"/>
<protein>
    <recommendedName>
        <fullName evidence="4">SPX domain-containing protein</fullName>
    </recommendedName>
</protein>
<keyword evidence="3" id="KW-1185">Reference proteome</keyword>
<dbReference type="Proteomes" id="UP001648503">
    <property type="component" value="Unassembled WGS sequence"/>
</dbReference>
<accession>A0ABQ8FBQ6</accession>
<feature type="region of interest" description="Disordered" evidence="1">
    <location>
        <begin position="1"/>
        <end position="95"/>
    </location>
</feature>
<evidence type="ECO:0000256" key="1">
    <source>
        <dbReference type="SAM" id="MobiDB-lite"/>
    </source>
</evidence>
<feature type="compositionally biased region" description="Basic residues" evidence="1">
    <location>
        <begin position="1"/>
        <end position="25"/>
    </location>
</feature>